<evidence type="ECO:0000313" key="11">
    <source>
        <dbReference type="Proteomes" id="UP000001964"/>
    </source>
</evidence>
<evidence type="ECO:0000256" key="4">
    <source>
        <dbReference type="ARBA" id="ARBA00022519"/>
    </source>
</evidence>
<dbReference type="AlphaFoldDB" id="Q0ASQ9"/>
<proteinExistence type="predicted"/>
<dbReference type="HOGENOM" id="CLU_1508875_0_0_5"/>
<evidence type="ECO:0000256" key="7">
    <source>
        <dbReference type="ARBA" id="ARBA00023136"/>
    </source>
</evidence>
<feature type="domain" description="General secretion pathway GspH" evidence="9">
    <location>
        <begin position="48"/>
        <end position="166"/>
    </location>
</feature>
<dbReference type="STRING" id="394221.Mmar10_0385"/>
<keyword evidence="3" id="KW-0488">Methylation</keyword>
<evidence type="ECO:0000256" key="8">
    <source>
        <dbReference type="SAM" id="Phobius"/>
    </source>
</evidence>
<evidence type="ECO:0000256" key="3">
    <source>
        <dbReference type="ARBA" id="ARBA00022481"/>
    </source>
</evidence>
<dbReference type="RefSeq" id="WP_011642325.1">
    <property type="nucleotide sequence ID" value="NC_008347.1"/>
</dbReference>
<name>Q0ASQ9_MARMM</name>
<comment type="subcellular location">
    <subcellularLocation>
        <location evidence="1">Cell inner membrane</location>
        <topology evidence="1">Single-pass membrane protein</topology>
    </subcellularLocation>
</comment>
<reference evidence="10 11" key="1">
    <citation type="submission" date="2006-08" db="EMBL/GenBank/DDBJ databases">
        <title>Complete sequence of Maricaulis maris MCS10.</title>
        <authorList>
            <consortium name="US DOE Joint Genome Institute"/>
            <person name="Copeland A."/>
            <person name="Lucas S."/>
            <person name="Lapidus A."/>
            <person name="Barry K."/>
            <person name="Detter J.C."/>
            <person name="Glavina del Rio T."/>
            <person name="Hammon N."/>
            <person name="Israni S."/>
            <person name="Dalin E."/>
            <person name="Tice H."/>
            <person name="Pitluck S."/>
            <person name="Saunders E."/>
            <person name="Brettin T."/>
            <person name="Bruce D."/>
            <person name="Han C."/>
            <person name="Tapia R."/>
            <person name="Gilna P."/>
            <person name="Schmutz J."/>
            <person name="Larimer F."/>
            <person name="Land M."/>
            <person name="Hauser L."/>
            <person name="Kyrpides N."/>
            <person name="Mikhailova N."/>
            <person name="Viollier P."/>
            <person name="Stephens C."/>
            <person name="Richardson P."/>
        </authorList>
    </citation>
    <scope>NUCLEOTIDE SEQUENCE [LARGE SCALE GENOMIC DNA]</scope>
    <source>
        <strain evidence="10 11">MCS10</strain>
    </source>
</reference>
<dbReference type="Pfam" id="PF07963">
    <property type="entry name" value="N_methyl"/>
    <property type="match status" value="1"/>
</dbReference>
<keyword evidence="2" id="KW-1003">Cell membrane</keyword>
<keyword evidence="5 8" id="KW-0812">Transmembrane</keyword>
<evidence type="ECO:0000256" key="5">
    <source>
        <dbReference type="ARBA" id="ARBA00022692"/>
    </source>
</evidence>
<organism evidence="10 11">
    <name type="scientific">Maricaulis maris (strain MCS10)</name>
    <name type="common">Caulobacter maris</name>
    <dbReference type="NCBI Taxonomy" id="394221"/>
    <lineage>
        <taxon>Bacteria</taxon>
        <taxon>Pseudomonadati</taxon>
        <taxon>Pseudomonadota</taxon>
        <taxon>Alphaproteobacteria</taxon>
        <taxon>Maricaulales</taxon>
        <taxon>Maricaulaceae</taxon>
        <taxon>Maricaulis</taxon>
    </lineage>
</organism>
<dbReference type="GO" id="GO:0005886">
    <property type="term" value="C:plasma membrane"/>
    <property type="evidence" value="ECO:0007669"/>
    <property type="project" value="UniProtKB-SubCell"/>
</dbReference>
<keyword evidence="7 8" id="KW-0472">Membrane</keyword>
<evidence type="ECO:0000259" key="9">
    <source>
        <dbReference type="Pfam" id="PF12019"/>
    </source>
</evidence>
<evidence type="ECO:0000313" key="10">
    <source>
        <dbReference type="EMBL" id="ABI64678.1"/>
    </source>
</evidence>
<dbReference type="InterPro" id="IPR012902">
    <property type="entry name" value="N_methyl_site"/>
</dbReference>
<sequence length="178" mass="18767" precursor="true">MPAGPTYRGRDAGISLIEILVGVSILAVVAFAVSLSMTPVRSPLQASTDALAARLQVASEEAIISGAPIGLVIHDFGAGYGFYRYVDRRWWPLADHPALQSRLLPDSVRLIARDAMIVAGDADTADESRGQAGAIPVIWFDPAGLTEPFRLRLEAAGEAIDLDWQASGGLVVLDGSAS</sequence>
<keyword evidence="11" id="KW-1185">Reference proteome</keyword>
<dbReference type="InterPro" id="IPR022346">
    <property type="entry name" value="T2SS_GspH"/>
</dbReference>
<keyword evidence="4" id="KW-0997">Cell inner membrane</keyword>
<dbReference type="EMBL" id="CP000449">
    <property type="protein sequence ID" value="ABI64678.1"/>
    <property type="molecule type" value="Genomic_DNA"/>
</dbReference>
<evidence type="ECO:0000256" key="2">
    <source>
        <dbReference type="ARBA" id="ARBA00022475"/>
    </source>
</evidence>
<dbReference type="eggNOG" id="COG2165">
    <property type="taxonomic scope" value="Bacteria"/>
</dbReference>
<dbReference type="Proteomes" id="UP000001964">
    <property type="component" value="Chromosome"/>
</dbReference>
<dbReference type="GO" id="GO:0015628">
    <property type="term" value="P:protein secretion by the type II secretion system"/>
    <property type="evidence" value="ECO:0007669"/>
    <property type="project" value="InterPro"/>
</dbReference>
<dbReference type="Gene3D" id="3.55.40.10">
    <property type="entry name" value="minor pseudopilin epsh domain"/>
    <property type="match status" value="1"/>
</dbReference>
<evidence type="ECO:0000256" key="1">
    <source>
        <dbReference type="ARBA" id="ARBA00004377"/>
    </source>
</evidence>
<dbReference type="PROSITE" id="PS00409">
    <property type="entry name" value="PROKAR_NTER_METHYL"/>
    <property type="match status" value="1"/>
</dbReference>
<accession>Q0ASQ9</accession>
<dbReference type="GO" id="GO:0015627">
    <property type="term" value="C:type II protein secretion system complex"/>
    <property type="evidence" value="ECO:0007669"/>
    <property type="project" value="InterPro"/>
</dbReference>
<evidence type="ECO:0000256" key="6">
    <source>
        <dbReference type="ARBA" id="ARBA00022989"/>
    </source>
</evidence>
<dbReference type="Pfam" id="PF12019">
    <property type="entry name" value="GspH"/>
    <property type="match status" value="1"/>
</dbReference>
<dbReference type="OrthoDB" id="7630032at2"/>
<feature type="transmembrane region" description="Helical" evidence="8">
    <location>
        <begin position="12"/>
        <end position="35"/>
    </location>
</feature>
<protein>
    <submittedName>
        <fullName evidence="10">General secretion pathway protein H</fullName>
    </submittedName>
</protein>
<keyword evidence="6 8" id="KW-1133">Transmembrane helix</keyword>
<gene>
    <name evidence="10" type="ordered locus">Mmar10_0385</name>
</gene>
<dbReference type="KEGG" id="mmr:Mmar10_0385"/>